<dbReference type="GO" id="GO:0005975">
    <property type="term" value="P:carbohydrate metabolic process"/>
    <property type="evidence" value="ECO:0007669"/>
    <property type="project" value="InterPro"/>
</dbReference>
<keyword evidence="2" id="KW-0326">Glycosidase</keyword>
<dbReference type="Gene3D" id="3.20.20.80">
    <property type="entry name" value="Glycosidases"/>
    <property type="match status" value="1"/>
</dbReference>
<dbReference type="InterPro" id="IPR017853">
    <property type="entry name" value="GH"/>
</dbReference>
<dbReference type="Pfam" id="PF01055">
    <property type="entry name" value="Glyco_hydro_31_2nd"/>
    <property type="match status" value="1"/>
</dbReference>
<dbReference type="PANTHER" id="PTHR22762:SF120">
    <property type="entry name" value="HETEROGLYCAN GLUCOSIDASE 1"/>
    <property type="match status" value="1"/>
</dbReference>
<organism evidence="4 5">
    <name type="scientific">Colocasia esculenta</name>
    <name type="common">Wild taro</name>
    <name type="synonym">Arum esculentum</name>
    <dbReference type="NCBI Taxonomy" id="4460"/>
    <lineage>
        <taxon>Eukaryota</taxon>
        <taxon>Viridiplantae</taxon>
        <taxon>Streptophyta</taxon>
        <taxon>Embryophyta</taxon>
        <taxon>Tracheophyta</taxon>
        <taxon>Spermatophyta</taxon>
        <taxon>Magnoliopsida</taxon>
        <taxon>Liliopsida</taxon>
        <taxon>Araceae</taxon>
        <taxon>Aroideae</taxon>
        <taxon>Colocasieae</taxon>
        <taxon>Colocasia</taxon>
    </lineage>
</organism>
<comment type="caution">
    <text evidence="4">The sequence shown here is derived from an EMBL/GenBank/DDBJ whole genome shotgun (WGS) entry which is preliminary data.</text>
</comment>
<gene>
    <name evidence="4" type="ORF">Taro_016804</name>
</gene>
<evidence type="ECO:0000313" key="4">
    <source>
        <dbReference type="EMBL" id="MQL84286.1"/>
    </source>
</evidence>
<dbReference type="SUPFAM" id="SSF51445">
    <property type="entry name" value="(Trans)glycosidases"/>
    <property type="match status" value="1"/>
</dbReference>
<keyword evidence="2" id="KW-0378">Hydrolase</keyword>
<keyword evidence="5" id="KW-1185">Reference proteome</keyword>
<protein>
    <recommendedName>
        <fullName evidence="3">Glycoside hydrolase family 31 TIM barrel domain-containing protein</fullName>
    </recommendedName>
</protein>
<sequence length="130" mass="14676">MLDPGIKHEPSYFVYDSGSENDVWILKEDGKPFIGEVWPGPYVFPDYTRQQTRSWWGKLVKDFVSNGVMPRIGTTAMNKSTNPLKLILSIKSPTWVGNGSGDVLYLVKRLNLKVIFRLWAGISSVNSRGI</sequence>
<dbReference type="PANTHER" id="PTHR22762">
    <property type="entry name" value="ALPHA-GLUCOSIDASE"/>
    <property type="match status" value="1"/>
</dbReference>
<evidence type="ECO:0000256" key="1">
    <source>
        <dbReference type="ARBA" id="ARBA00007806"/>
    </source>
</evidence>
<evidence type="ECO:0000313" key="5">
    <source>
        <dbReference type="Proteomes" id="UP000652761"/>
    </source>
</evidence>
<evidence type="ECO:0000259" key="3">
    <source>
        <dbReference type="Pfam" id="PF01055"/>
    </source>
</evidence>
<dbReference type="EMBL" id="NMUH01000751">
    <property type="protein sequence ID" value="MQL84286.1"/>
    <property type="molecule type" value="Genomic_DNA"/>
</dbReference>
<dbReference type="GO" id="GO:0004553">
    <property type="term" value="F:hydrolase activity, hydrolyzing O-glycosyl compounds"/>
    <property type="evidence" value="ECO:0007669"/>
    <property type="project" value="InterPro"/>
</dbReference>
<accession>A0A843UPQ3</accession>
<feature type="non-terminal residue" evidence="4">
    <location>
        <position position="130"/>
    </location>
</feature>
<feature type="domain" description="Glycoside hydrolase family 31 TIM barrel" evidence="3">
    <location>
        <begin position="1"/>
        <end position="66"/>
    </location>
</feature>
<comment type="similarity">
    <text evidence="1 2">Belongs to the glycosyl hydrolase 31 family.</text>
</comment>
<dbReference type="AlphaFoldDB" id="A0A843UPQ3"/>
<dbReference type="OrthoDB" id="1334205at2759"/>
<dbReference type="InterPro" id="IPR000322">
    <property type="entry name" value="Glyco_hydro_31_TIM"/>
</dbReference>
<name>A0A843UPQ3_COLES</name>
<reference evidence="4" key="1">
    <citation type="submission" date="2017-07" db="EMBL/GenBank/DDBJ databases">
        <title>Taro Niue Genome Assembly and Annotation.</title>
        <authorList>
            <person name="Atibalentja N."/>
            <person name="Keating K."/>
            <person name="Fields C.J."/>
        </authorList>
    </citation>
    <scope>NUCLEOTIDE SEQUENCE</scope>
    <source>
        <strain evidence="4">Niue_2</strain>
        <tissue evidence="4">Leaf</tissue>
    </source>
</reference>
<dbReference type="Proteomes" id="UP000652761">
    <property type="component" value="Unassembled WGS sequence"/>
</dbReference>
<proteinExistence type="inferred from homology"/>
<evidence type="ECO:0000256" key="2">
    <source>
        <dbReference type="RuleBase" id="RU361185"/>
    </source>
</evidence>